<evidence type="ECO:0000313" key="12">
    <source>
        <dbReference type="Proteomes" id="UP000001784"/>
    </source>
</evidence>
<dbReference type="eggNOG" id="COG3090">
    <property type="taxonomic scope" value="Bacteria"/>
</dbReference>
<evidence type="ECO:0000256" key="6">
    <source>
        <dbReference type="ARBA" id="ARBA00022989"/>
    </source>
</evidence>
<protein>
    <submittedName>
        <fullName evidence="11">Tripartite ATP-independent periplasmic transporter, DctQ component</fullName>
    </submittedName>
</protein>
<evidence type="ECO:0000256" key="8">
    <source>
        <dbReference type="ARBA" id="ARBA00038436"/>
    </source>
</evidence>
<feature type="domain" description="Tripartite ATP-independent periplasmic transporters DctQ component" evidence="10">
    <location>
        <begin position="25"/>
        <end position="153"/>
    </location>
</feature>
<name>A0LN15_SYNFM</name>
<dbReference type="Pfam" id="PF04290">
    <property type="entry name" value="DctQ"/>
    <property type="match status" value="1"/>
</dbReference>
<dbReference type="RefSeq" id="WP_011699942.1">
    <property type="nucleotide sequence ID" value="NC_008554.1"/>
</dbReference>
<keyword evidence="2" id="KW-0813">Transport</keyword>
<feature type="transmembrane region" description="Helical" evidence="9">
    <location>
        <begin position="45"/>
        <end position="65"/>
    </location>
</feature>
<dbReference type="InterPro" id="IPR055348">
    <property type="entry name" value="DctQ"/>
</dbReference>
<sequence length="165" mass="18558">MSPGKVLDAVDRVISFISAAFIAVMVSILFYAVVMRYVLHSPPEWSIEITRFMFVWMVFLAAALVSRDDTHLNIGLFIDWLPARFKKPFRVLNLALSLLFCGVLIYQGMKIYPKVAQATSPTFGISMGWLYLPLTVGSALMSLFIVENIVRLLLDKPRQPASGEK</sequence>
<keyword evidence="6 9" id="KW-1133">Transmembrane helix</keyword>
<evidence type="ECO:0000256" key="3">
    <source>
        <dbReference type="ARBA" id="ARBA00022475"/>
    </source>
</evidence>
<proteinExistence type="inferred from homology"/>
<dbReference type="InterPro" id="IPR007387">
    <property type="entry name" value="TRAP_DctQ"/>
</dbReference>
<evidence type="ECO:0000256" key="5">
    <source>
        <dbReference type="ARBA" id="ARBA00022692"/>
    </source>
</evidence>
<dbReference type="AlphaFoldDB" id="A0LN15"/>
<feature type="transmembrane region" description="Helical" evidence="9">
    <location>
        <begin position="129"/>
        <end position="150"/>
    </location>
</feature>
<gene>
    <name evidence="11" type="ordered locus">Sfum_3144</name>
</gene>
<dbReference type="STRING" id="335543.Sfum_3144"/>
<dbReference type="InParanoid" id="A0LN15"/>
<dbReference type="HOGENOM" id="CLU_086356_9_0_7"/>
<evidence type="ECO:0000256" key="1">
    <source>
        <dbReference type="ARBA" id="ARBA00004429"/>
    </source>
</evidence>
<reference evidence="11 12" key="1">
    <citation type="submission" date="2006-10" db="EMBL/GenBank/DDBJ databases">
        <title>Complete sequence of Syntrophobacter fumaroxidans MPOB.</title>
        <authorList>
            <consortium name="US DOE Joint Genome Institute"/>
            <person name="Copeland A."/>
            <person name="Lucas S."/>
            <person name="Lapidus A."/>
            <person name="Barry K."/>
            <person name="Detter J.C."/>
            <person name="Glavina del Rio T."/>
            <person name="Hammon N."/>
            <person name="Israni S."/>
            <person name="Pitluck S."/>
            <person name="Goltsman E.G."/>
            <person name="Martinez M."/>
            <person name="Schmutz J."/>
            <person name="Larimer F."/>
            <person name="Land M."/>
            <person name="Hauser L."/>
            <person name="Kyrpides N."/>
            <person name="Kim E."/>
            <person name="Boone D.R."/>
            <person name="Brockman F."/>
            <person name="Culley D."/>
            <person name="Ferry J."/>
            <person name="Gunsalus R."/>
            <person name="McInerney M.J."/>
            <person name="Morrison M."/>
            <person name="Plugge C."/>
            <person name="Rohlin L."/>
            <person name="Scholten J."/>
            <person name="Sieber J."/>
            <person name="Stams A.J.M."/>
            <person name="Worm P."/>
            <person name="Henstra A.M."/>
            <person name="Richardson P."/>
        </authorList>
    </citation>
    <scope>NUCLEOTIDE SEQUENCE [LARGE SCALE GENOMIC DNA]</scope>
    <source>
        <strain evidence="12">DSM 10017 / MPOB</strain>
    </source>
</reference>
<evidence type="ECO:0000259" key="10">
    <source>
        <dbReference type="Pfam" id="PF04290"/>
    </source>
</evidence>
<dbReference type="KEGG" id="sfu:Sfum_3144"/>
<dbReference type="GO" id="GO:0005886">
    <property type="term" value="C:plasma membrane"/>
    <property type="evidence" value="ECO:0007669"/>
    <property type="project" value="UniProtKB-SubCell"/>
</dbReference>
<organism evidence="11 12">
    <name type="scientific">Syntrophobacter fumaroxidans (strain DSM 10017 / MPOB)</name>
    <dbReference type="NCBI Taxonomy" id="335543"/>
    <lineage>
        <taxon>Bacteria</taxon>
        <taxon>Pseudomonadati</taxon>
        <taxon>Thermodesulfobacteriota</taxon>
        <taxon>Syntrophobacteria</taxon>
        <taxon>Syntrophobacterales</taxon>
        <taxon>Syntrophobacteraceae</taxon>
        <taxon>Syntrophobacter</taxon>
    </lineage>
</organism>
<dbReference type="PANTHER" id="PTHR35011">
    <property type="entry name" value="2,3-DIKETO-L-GULONATE TRAP TRANSPORTER SMALL PERMEASE PROTEIN YIAM"/>
    <property type="match status" value="1"/>
</dbReference>
<dbReference type="Proteomes" id="UP000001784">
    <property type="component" value="Chromosome"/>
</dbReference>
<dbReference type="GO" id="GO:0022857">
    <property type="term" value="F:transmembrane transporter activity"/>
    <property type="evidence" value="ECO:0007669"/>
    <property type="project" value="TreeGrafter"/>
</dbReference>
<dbReference type="OrthoDB" id="5454104at2"/>
<evidence type="ECO:0000256" key="9">
    <source>
        <dbReference type="SAM" id="Phobius"/>
    </source>
</evidence>
<keyword evidence="3" id="KW-1003">Cell membrane</keyword>
<evidence type="ECO:0000256" key="7">
    <source>
        <dbReference type="ARBA" id="ARBA00023136"/>
    </source>
</evidence>
<dbReference type="GO" id="GO:0015740">
    <property type="term" value="P:C4-dicarboxylate transport"/>
    <property type="evidence" value="ECO:0007669"/>
    <property type="project" value="TreeGrafter"/>
</dbReference>
<evidence type="ECO:0000313" key="11">
    <source>
        <dbReference type="EMBL" id="ABK18817.1"/>
    </source>
</evidence>
<evidence type="ECO:0000256" key="4">
    <source>
        <dbReference type="ARBA" id="ARBA00022519"/>
    </source>
</evidence>
<dbReference type="PANTHER" id="PTHR35011:SF2">
    <property type="entry name" value="2,3-DIKETO-L-GULONATE TRAP TRANSPORTER SMALL PERMEASE PROTEIN YIAM"/>
    <property type="match status" value="1"/>
</dbReference>
<comment type="subcellular location">
    <subcellularLocation>
        <location evidence="1">Cell inner membrane</location>
        <topology evidence="1">Multi-pass membrane protein</topology>
    </subcellularLocation>
</comment>
<dbReference type="EMBL" id="CP000478">
    <property type="protein sequence ID" value="ABK18817.1"/>
    <property type="molecule type" value="Genomic_DNA"/>
</dbReference>
<keyword evidence="7 9" id="KW-0472">Membrane</keyword>
<keyword evidence="12" id="KW-1185">Reference proteome</keyword>
<accession>A0LN15</accession>
<feature type="transmembrane region" description="Helical" evidence="9">
    <location>
        <begin position="12"/>
        <end position="33"/>
    </location>
</feature>
<comment type="similarity">
    <text evidence="8">Belongs to the TRAP transporter small permease family.</text>
</comment>
<keyword evidence="4" id="KW-0997">Cell inner membrane</keyword>
<evidence type="ECO:0000256" key="2">
    <source>
        <dbReference type="ARBA" id="ARBA00022448"/>
    </source>
</evidence>
<feature type="transmembrane region" description="Helical" evidence="9">
    <location>
        <begin position="91"/>
        <end position="109"/>
    </location>
</feature>
<keyword evidence="5 9" id="KW-0812">Transmembrane</keyword>